<dbReference type="EMBL" id="JXBC01000001">
    <property type="protein sequence ID" value="KIU13231.1"/>
    <property type="molecule type" value="Genomic_DNA"/>
</dbReference>
<reference evidence="1 2" key="1">
    <citation type="submission" date="2014-12" db="EMBL/GenBank/DDBJ databases">
        <title>Comparative genome analysis of Bacillus coagulans HM-08, Clostridium butyricum HM-68, Bacillus subtilis HM-66 and Bacillus licheniformis BL-09.</title>
        <authorList>
            <person name="Zhang H."/>
        </authorList>
    </citation>
    <scope>NUCLEOTIDE SEQUENCE [LARGE SCALE GENOMIC DNA]</scope>
    <source>
        <strain evidence="1 2">HM-66</strain>
    </source>
</reference>
<dbReference type="PATRIC" id="fig|1423.173.peg.352"/>
<gene>
    <name evidence="1" type="ORF">SC09_Contig17orf00420</name>
</gene>
<comment type="caution">
    <text evidence="1">The sequence shown here is derived from an EMBL/GenBank/DDBJ whole genome shotgun (WGS) entry which is preliminary data.</text>
</comment>
<dbReference type="AlphaFoldDB" id="A0A0D1LBF0"/>
<protein>
    <submittedName>
        <fullName evidence="1">Uncharacterized protein</fullName>
    </submittedName>
</protein>
<sequence>MNVTIRMSNGDNFVINDLEDTEVLEVALYDIVDGEKILKNRIVPLGDADFINPTQISSIKIEK</sequence>
<dbReference type="Proteomes" id="UP000032247">
    <property type="component" value="Unassembled WGS sequence"/>
</dbReference>
<evidence type="ECO:0000313" key="2">
    <source>
        <dbReference type="Proteomes" id="UP000032247"/>
    </source>
</evidence>
<accession>A0A0D1LBF0</accession>
<evidence type="ECO:0000313" key="1">
    <source>
        <dbReference type="EMBL" id="KIU13231.1"/>
    </source>
</evidence>
<proteinExistence type="predicted"/>
<name>A0A0D1LBF0_BACIU</name>
<organism evidence="1 2">
    <name type="scientific">Bacillus subtilis</name>
    <dbReference type="NCBI Taxonomy" id="1423"/>
    <lineage>
        <taxon>Bacteria</taxon>
        <taxon>Bacillati</taxon>
        <taxon>Bacillota</taxon>
        <taxon>Bacilli</taxon>
        <taxon>Bacillales</taxon>
        <taxon>Bacillaceae</taxon>
        <taxon>Bacillus</taxon>
    </lineage>
</organism>